<keyword evidence="2" id="KW-1185">Reference proteome</keyword>
<sequence>MEAEKELKLFWYIDFNRAIPTPKFRLLWLILKRLFMLNSSTMVAF</sequence>
<reference evidence="1" key="1">
    <citation type="submission" date="2010-07" db="EMBL/GenBank/DDBJ databases">
        <authorList>
            <person name="Muzny D."/>
            <person name="Qin X."/>
            <person name="Deng J."/>
            <person name="Jiang H."/>
            <person name="Liu Y."/>
            <person name="Qu J."/>
            <person name="Song X.-Z."/>
            <person name="Zhang L."/>
            <person name="Thornton R."/>
            <person name="Coyle M."/>
            <person name="Francisco L."/>
            <person name="Jackson L."/>
            <person name="Javaid M."/>
            <person name="Korchina V."/>
            <person name="Kovar C."/>
            <person name="Mata R."/>
            <person name="Mathew T."/>
            <person name="Ngo R."/>
            <person name="Nguyen L."/>
            <person name="Nguyen N."/>
            <person name="Okwuonu G."/>
            <person name="Ongeri F."/>
            <person name="Pham C."/>
            <person name="Simmons D."/>
            <person name="Wilczek-Boney K."/>
            <person name="Hale W."/>
            <person name="Jakkamsetti A."/>
            <person name="Pham P."/>
            <person name="Ruth R."/>
            <person name="San Lucas F."/>
            <person name="Warren J."/>
            <person name="Zhang J."/>
            <person name="Zhao Z."/>
            <person name="Zhou C."/>
            <person name="Zhu D."/>
            <person name="Lee S."/>
            <person name="Bess C."/>
            <person name="Blankenburg K."/>
            <person name="Forbes L."/>
            <person name="Fu Q."/>
            <person name="Gubbala S."/>
            <person name="Hirani K."/>
            <person name="Jayaseelan J.C."/>
            <person name="Lara F."/>
            <person name="Munidasa M."/>
            <person name="Palculict T."/>
            <person name="Patil S."/>
            <person name="Pu L.-L."/>
            <person name="Saada N."/>
            <person name="Tang L."/>
            <person name="Weissenberger G."/>
            <person name="Zhu Y."/>
            <person name="Hemphill L."/>
            <person name="Shang Y."/>
            <person name="Youmans B."/>
            <person name="Ayvaz T."/>
            <person name="Ross M."/>
            <person name="Santibanez J."/>
            <person name="Aqrawi P."/>
            <person name="Gross S."/>
            <person name="Joshi V."/>
            <person name="Fowler G."/>
            <person name="Nazareth L."/>
            <person name="Reid J."/>
            <person name="Worley K."/>
            <person name="Petrosino J."/>
            <person name="Highlander S."/>
            <person name="Gibbs R."/>
        </authorList>
    </citation>
    <scope>NUCLEOTIDE SEQUENCE [LARGE SCALE GENOMIC DNA]</scope>
    <source>
        <strain evidence="1">DSM 20284</strain>
    </source>
</reference>
<protein>
    <submittedName>
        <fullName evidence="1">Uncharacterized protein</fullName>
    </submittedName>
</protein>
<dbReference type="EMBL" id="AEEG01000009">
    <property type="protein sequence ID" value="EFL94939.1"/>
    <property type="molecule type" value="Genomic_DNA"/>
</dbReference>
<evidence type="ECO:0000313" key="2">
    <source>
        <dbReference type="Proteomes" id="UP000004470"/>
    </source>
</evidence>
<organism evidence="1 2">
    <name type="scientific">Pediococcus acidilactici DSM 20284</name>
    <dbReference type="NCBI Taxonomy" id="862514"/>
    <lineage>
        <taxon>Bacteria</taxon>
        <taxon>Bacillati</taxon>
        <taxon>Bacillota</taxon>
        <taxon>Bacilli</taxon>
        <taxon>Lactobacillales</taxon>
        <taxon>Lactobacillaceae</taxon>
        <taxon>Pediococcus</taxon>
        <taxon>Pediococcus acidilactici group</taxon>
    </lineage>
</organism>
<dbReference type="HOGENOM" id="CLU_3203153_0_0_9"/>
<dbReference type="AlphaFoldDB" id="E0NIH6"/>
<accession>E0NIH6</accession>
<evidence type="ECO:0000313" key="1">
    <source>
        <dbReference type="EMBL" id="EFL94939.1"/>
    </source>
</evidence>
<gene>
    <name evidence="1" type="ORF">HMPREF0623_1807</name>
</gene>
<proteinExistence type="predicted"/>
<dbReference type="Proteomes" id="UP000004470">
    <property type="component" value="Unassembled WGS sequence"/>
</dbReference>
<comment type="caution">
    <text evidence="1">The sequence shown here is derived from an EMBL/GenBank/DDBJ whole genome shotgun (WGS) entry which is preliminary data.</text>
</comment>
<name>E0NIH6_PEDAC</name>